<evidence type="ECO:0000256" key="1">
    <source>
        <dbReference type="SAM" id="MobiDB-lite"/>
    </source>
</evidence>
<gene>
    <name evidence="2" type="ORF">B0I28_107162</name>
</gene>
<organism evidence="2 3">
    <name type="scientific">Glycomyces artemisiae</name>
    <dbReference type="NCBI Taxonomy" id="1076443"/>
    <lineage>
        <taxon>Bacteria</taxon>
        <taxon>Bacillati</taxon>
        <taxon>Actinomycetota</taxon>
        <taxon>Actinomycetes</taxon>
        <taxon>Glycomycetales</taxon>
        <taxon>Glycomycetaceae</taxon>
        <taxon>Glycomyces</taxon>
    </lineage>
</organism>
<keyword evidence="3" id="KW-1185">Reference proteome</keyword>
<proteinExistence type="predicted"/>
<accession>A0A2T0UHF4</accession>
<evidence type="ECO:0000313" key="2">
    <source>
        <dbReference type="EMBL" id="PRY57314.1"/>
    </source>
</evidence>
<dbReference type="AlphaFoldDB" id="A0A2T0UHF4"/>
<dbReference type="EMBL" id="PVTJ01000007">
    <property type="protein sequence ID" value="PRY57314.1"/>
    <property type="molecule type" value="Genomic_DNA"/>
</dbReference>
<dbReference type="Proteomes" id="UP000238176">
    <property type="component" value="Unassembled WGS sequence"/>
</dbReference>
<sequence>MSSPETPGSERGGRAGCRRFRRPRARRAGGRIRRVASESLCDAWTEIERSIRDRVRSGLEAQAESIRVSVPHMEAAVRSFREVPGSWNPGPEQRGYVAQFLEWCRVNLIRPHHFASPFMRSAPAASDRDAMLLEQGVQAMEQVLSGHERDPAKVVHYQQRLSDLPQLMHLVSREYAAAAARDIGWDLDPALGPLRHAVLREGVSARVLAEDLRALDERARPLGNRLWTRAAGLAEAKAWRTDAWEQLQHFGDREMGERFLESTGPLDHLDNRFIDNPYAVACVAVGFGTEFLGKVIQGMPDYAAASGQPEISTGTTFNFNNSTVNGGQFAQTIHNTDTVIAAVAASGQAQTAQALKAVEEAVLADAHLDEATRTELLDNVTYLSEEAVKDPSERRAGVLRTIIGGIQAAAASGSALQQAMTTWGGVLGALVP</sequence>
<protein>
    <submittedName>
        <fullName evidence="2">Uncharacterized protein</fullName>
    </submittedName>
</protein>
<comment type="caution">
    <text evidence="2">The sequence shown here is derived from an EMBL/GenBank/DDBJ whole genome shotgun (WGS) entry which is preliminary data.</text>
</comment>
<feature type="region of interest" description="Disordered" evidence="1">
    <location>
        <begin position="1"/>
        <end position="22"/>
    </location>
</feature>
<name>A0A2T0UHF4_9ACTN</name>
<evidence type="ECO:0000313" key="3">
    <source>
        <dbReference type="Proteomes" id="UP000238176"/>
    </source>
</evidence>
<reference evidence="2 3" key="1">
    <citation type="submission" date="2018-03" db="EMBL/GenBank/DDBJ databases">
        <title>Genomic Encyclopedia of Type Strains, Phase III (KMG-III): the genomes of soil and plant-associated and newly described type strains.</title>
        <authorList>
            <person name="Whitman W."/>
        </authorList>
    </citation>
    <scope>NUCLEOTIDE SEQUENCE [LARGE SCALE GENOMIC DNA]</scope>
    <source>
        <strain evidence="2 3">CGMCC 4.7067</strain>
    </source>
</reference>